<comment type="caution">
    <text evidence="8">The sequence shown here is derived from an EMBL/GenBank/DDBJ whole genome shotgun (WGS) entry which is preliminary data.</text>
</comment>
<keyword evidence="2" id="KW-0813">Transport</keyword>
<organism evidence="8 9">
    <name type="scientific">Mesonia ostreae</name>
    <dbReference type="NCBI Taxonomy" id="861110"/>
    <lineage>
        <taxon>Bacteria</taxon>
        <taxon>Pseudomonadati</taxon>
        <taxon>Bacteroidota</taxon>
        <taxon>Flavobacteriia</taxon>
        <taxon>Flavobacteriales</taxon>
        <taxon>Flavobacteriaceae</taxon>
        <taxon>Mesonia</taxon>
    </lineage>
</organism>
<feature type="transmembrane region" description="Helical" evidence="6">
    <location>
        <begin position="48"/>
        <end position="66"/>
    </location>
</feature>
<feature type="transmembrane region" description="Helical" evidence="6">
    <location>
        <begin position="356"/>
        <end position="381"/>
    </location>
</feature>
<dbReference type="Proteomes" id="UP001182991">
    <property type="component" value="Unassembled WGS sequence"/>
</dbReference>
<reference evidence="9" key="1">
    <citation type="submission" date="2023-07" db="EMBL/GenBank/DDBJ databases">
        <title>Isolating and identifying novel microbial strains from the Mariana Trench.</title>
        <authorList>
            <person name="Fu H."/>
        </authorList>
    </citation>
    <scope>NUCLEOTIDE SEQUENCE [LARGE SCALE GENOMIC DNA]</scope>
    <source>
        <strain evidence="9">T-y2</strain>
    </source>
</reference>
<evidence type="ECO:0000256" key="6">
    <source>
        <dbReference type="SAM" id="Phobius"/>
    </source>
</evidence>
<feature type="transmembrane region" description="Helical" evidence="6">
    <location>
        <begin position="328"/>
        <end position="350"/>
    </location>
</feature>
<dbReference type="Gene3D" id="1.20.1720.10">
    <property type="entry name" value="Multidrug resistance protein D"/>
    <property type="match status" value="1"/>
</dbReference>
<dbReference type="PANTHER" id="PTHR23501">
    <property type="entry name" value="MAJOR FACILITATOR SUPERFAMILY"/>
    <property type="match status" value="1"/>
</dbReference>
<evidence type="ECO:0000256" key="4">
    <source>
        <dbReference type="ARBA" id="ARBA00022989"/>
    </source>
</evidence>
<feature type="transmembrane region" description="Helical" evidence="6">
    <location>
        <begin position="166"/>
        <end position="186"/>
    </location>
</feature>
<feature type="transmembrane region" description="Helical" evidence="6">
    <location>
        <begin position="103"/>
        <end position="124"/>
    </location>
</feature>
<accession>A0ABU2KKU6</accession>
<feature type="domain" description="Major facilitator superfamily (MFS) profile" evidence="7">
    <location>
        <begin position="13"/>
        <end position="489"/>
    </location>
</feature>
<dbReference type="PROSITE" id="PS50850">
    <property type="entry name" value="MFS"/>
    <property type="match status" value="1"/>
</dbReference>
<dbReference type="SUPFAM" id="SSF103473">
    <property type="entry name" value="MFS general substrate transporter"/>
    <property type="match status" value="1"/>
</dbReference>
<comment type="subcellular location">
    <subcellularLocation>
        <location evidence="1">Endomembrane system</location>
        <topology evidence="1">Multi-pass membrane protein</topology>
    </subcellularLocation>
</comment>
<keyword evidence="4 6" id="KW-1133">Transmembrane helix</keyword>
<feature type="transmembrane region" description="Helical" evidence="6">
    <location>
        <begin position="136"/>
        <end position="154"/>
    </location>
</feature>
<protein>
    <submittedName>
        <fullName evidence="8">MFS transporter</fullName>
    </submittedName>
</protein>
<feature type="transmembrane region" description="Helical" evidence="6">
    <location>
        <begin position="225"/>
        <end position="246"/>
    </location>
</feature>
<dbReference type="InterPro" id="IPR036259">
    <property type="entry name" value="MFS_trans_sf"/>
</dbReference>
<dbReference type="RefSeq" id="WP_311402290.1">
    <property type="nucleotide sequence ID" value="NZ_JAVRBG010000012.1"/>
</dbReference>
<evidence type="ECO:0000256" key="5">
    <source>
        <dbReference type="ARBA" id="ARBA00023136"/>
    </source>
</evidence>
<evidence type="ECO:0000256" key="2">
    <source>
        <dbReference type="ARBA" id="ARBA00022448"/>
    </source>
</evidence>
<feature type="transmembrane region" description="Helical" evidence="6">
    <location>
        <begin position="78"/>
        <end position="97"/>
    </location>
</feature>
<dbReference type="PRINTS" id="PR01036">
    <property type="entry name" value="TCRTETB"/>
</dbReference>
<gene>
    <name evidence="8" type="ORF">RLT85_12010</name>
</gene>
<keyword evidence="9" id="KW-1185">Reference proteome</keyword>
<dbReference type="Gene3D" id="1.20.1250.20">
    <property type="entry name" value="MFS general substrate transporter like domains"/>
    <property type="match status" value="1"/>
</dbReference>
<feature type="transmembrane region" description="Helical" evidence="6">
    <location>
        <begin position="198"/>
        <end position="219"/>
    </location>
</feature>
<dbReference type="Pfam" id="PF07690">
    <property type="entry name" value="MFS_1"/>
    <property type="match status" value="1"/>
</dbReference>
<evidence type="ECO:0000259" key="7">
    <source>
        <dbReference type="PROSITE" id="PS50850"/>
    </source>
</evidence>
<keyword evidence="5 6" id="KW-0472">Membrane</keyword>
<sequence>MNNSSIPLKRNWILAALMITMFLAAMDIAIVSTVIPQIVGDLGGFKKFSWVFSIYLLTQTASIPVYGKMADLYGRKKILLIGIIIFLLGSAACGASWNIESLIAFRGLQGLGAGSIMATVNTIAGDIYTVKERSKIQGWLSSIWGISAIIGPALGGAMVEYVNWRWIFLINIPIGIVSVVLLMMFLKEKVSVIKTKIDYLGAFLIFTTLTLLITFLLNGGQVWDWLSVYSLGLLALVVALLCWSVYVERRVESPIMPLWLWTHRPFLGSILALMGMGVIIMGPETYLPTFTQASLGISVTVSGLILASISIGWPTASTLSGKLYLRIGFRNTAFIGAVLVFFAAVSFLFIPYPQPIYALVINQVILGAGFGLISTPVLLGVQSMVDWSERGVVTGASMFGRNLGQTLGAAIVGAIFNASFSKQIREASLNLPEHDGNILQLLQTPSLSAEAKVFLKEAIHTANHHIYYGMAVLAIFTLAAIWLIPRKIQTKEESN</sequence>
<proteinExistence type="predicted"/>
<evidence type="ECO:0000256" key="1">
    <source>
        <dbReference type="ARBA" id="ARBA00004127"/>
    </source>
</evidence>
<feature type="transmembrane region" description="Helical" evidence="6">
    <location>
        <begin position="258"/>
        <end position="281"/>
    </location>
</feature>
<name>A0ABU2KKU6_9FLAO</name>
<evidence type="ECO:0000313" key="9">
    <source>
        <dbReference type="Proteomes" id="UP001182991"/>
    </source>
</evidence>
<feature type="transmembrane region" description="Helical" evidence="6">
    <location>
        <begin position="293"/>
        <end position="316"/>
    </location>
</feature>
<dbReference type="PANTHER" id="PTHR23501:SF191">
    <property type="entry name" value="VACUOLAR BASIC AMINO ACID TRANSPORTER 4"/>
    <property type="match status" value="1"/>
</dbReference>
<feature type="transmembrane region" description="Helical" evidence="6">
    <location>
        <begin position="465"/>
        <end position="484"/>
    </location>
</feature>
<evidence type="ECO:0000313" key="8">
    <source>
        <dbReference type="EMBL" id="MDT0295353.1"/>
    </source>
</evidence>
<dbReference type="EMBL" id="JAVRBG010000012">
    <property type="protein sequence ID" value="MDT0295353.1"/>
    <property type="molecule type" value="Genomic_DNA"/>
</dbReference>
<dbReference type="InterPro" id="IPR020846">
    <property type="entry name" value="MFS_dom"/>
</dbReference>
<dbReference type="InterPro" id="IPR011701">
    <property type="entry name" value="MFS"/>
</dbReference>
<evidence type="ECO:0000256" key="3">
    <source>
        <dbReference type="ARBA" id="ARBA00022692"/>
    </source>
</evidence>
<feature type="transmembrane region" description="Helical" evidence="6">
    <location>
        <begin position="12"/>
        <end position="36"/>
    </location>
</feature>
<keyword evidence="3 6" id="KW-0812">Transmembrane</keyword>